<evidence type="ECO:0000256" key="1">
    <source>
        <dbReference type="SAM" id="MobiDB-lite"/>
    </source>
</evidence>
<dbReference type="EMBL" id="KN838549">
    <property type="protein sequence ID" value="KIK07150.1"/>
    <property type="molecule type" value="Genomic_DNA"/>
</dbReference>
<name>A0A0C9X4P5_9AGAR</name>
<accession>A0A0C9X4P5</accession>
<evidence type="ECO:0000313" key="2">
    <source>
        <dbReference type="EMBL" id="KIK07150.1"/>
    </source>
</evidence>
<organism evidence="2 3">
    <name type="scientific">Laccaria amethystina LaAM-08-1</name>
    <dbReference type="NCBI Taxonomy" id="1095629"/>
    <lineage>
        <taxon>Eukaryota</taxon>
        <taxon>Fungi</taxon>
        <taxon>Dikarya</taxon>
        <taxon>Basidiomycota</taxon>
        <taxon>Agaricomycotina</taxon>
        <taxon>Agaricomycetes</taxon>
        <taxon>Agaricomycetidae</taxon>
        <taxon>Agaricales</taxon>
        <taxon>Agaricineae</taxon>
        <taxon>Hydnangiaceae</taxon>
        <taxon>Laccaria</taxon>
    </lineage>
</organism>
<proteinExistence type="predicted"/>
<protein>
    <submittedName>
        <fullName evidence="2">Uncharacterized protein</fullName>
    </submittedName>
</protein>
<dbReference type="HOGENOM" id="CLU_2705172_0_0_1"/>
<reference evidence="2 3" key="1">
    <citation type="submission" date="2014-04" db="EMBL/GenBank/DDBJ databases">
        <authorList>
            <consortium name="DOE Joint Genome Institute"/>
            <person name="Kuo A."/>
            <person name="Kohler A."/>
            <person name="Nagy L.G."/>
            <person name="Floudas D."/>
            <person name="Copeland A."/>
            <person name="Barry K.W."/>
            <person name="Cichocki N."/>
            <person name="Veneault-Fourrey C."/>
            <person name="LaButti K."/>
            <person name="Lindquist E.A."/>
            <person name="Lipzen A."/>
            <person name="Lundell T."/>
            <person name="Morin E."/>
            <person name="Murat C."/>
            <person name="Sun H."/>
            <person name="Tunlid A."/>
            <person name="Henrissat B."/>
            <person name="Grigoriev I.V."/>
            <person name="Hibbett D.S."/>
            <person name="Martin F."/>
            <person name="Nordberg H.P."/>
            <person name="Cantor M.N."/>
            <person name="Hua S.X."/>
        </authorList>
    </citation>
    <scope>NUCLEOTIDE SEQUENCE [LARGE SCALE GENOMIC DNA]</scope>
    <source>
        <strain evidence="2 3">LaAM-08-1</strain>
    </source>
</reference>
<reference evidence="3" key="2">
    <citation type="submission" date="2015-01" db="EMBL/GenBank/DDBJ databases">
        <title>Evolutionary Origins and Diversification of the Mycorrhizal Mutualists.</title>
        <authorList>
            <consortium name="DOE Joint Genome Institute"/>
            <consortium name="Mycorrhizal Genomics Consortium"/>
            <person name="Kohler A."/>
            <person name="Kuo A."/>
            <person name="Nagy L.G."/>
            <person name="Floudas D."/>
            <person name="Copeland A."/>
            <person name="Barry K.W."/>
            <person name="Cichocki N."/>
            <person name="Veneault-Fourrey C."/>
            <person name="LaButti K."/>
            <person name="Lindquist E.A."/>
            <person name="Lipzen A."/>
            <person name="Lundell T."/>
            <person name="Morin E."/>
            <person name="Murat C."/>
            <person name="Riley R."/>
            <person name="Ohm R."/>
            <person name="Sun H."/>
            <person name="Tunlid A."/>
            <person name="Henrissat B."/>
            <person name="Grigoriev I.V."/>
            <person name="Hibbett D.S."/>
            <person name="Martin F."/>
        </authorList>
    </citation>
    <scope>NUCLEOTIDE SEQUENCE [LARGE SCALE GENOMIC DNA]</scope>
    <source>
        <strain evidence="3">LaAM-08-1</strain>
    </source>
</reference>
<evidence type="ECO:0000313" key="3">
    <source>
        <dbReference type="Proteomes" id="UP000054477"/>
    </source>
</evidence>
<dbReference type="Proteomes" id="UP000054477">
    <property type="component" value="Unassembled WGS sequence"/>
</dbReference>
<sequence>MVGSRVEQLSFAFNLRVEVGGLACRKKARGMNGDSPISSVQAPRRKALPKVVKNITPSTSNSCRLDTKPPTSK</sequence>
<dbReference type="AlphaFoldDB" id="A0A0C9X4P5"/>
<gene>
    <name evidence="2" type="ORF">K443DRAFT_217624</name>
</gene>
<keyword evidence="3" id="KW-1185">Reference proteome</keyword>
<feature type="compositionally biased region" description="Polar residues" evidence="1">
    <location>
        <begin position="55"/>
        <end position="73"/>
    </location>
</feature>
<feature type="region of interest" description="Disordered" evidence="1">
    <location>
        <begin position="53"/>
        <end position="73"/>
    </location>
</feature>